<dbReference type="AlphaFoldDB" id="A0A3A1QWT0"/>
<dbReference type="InterPro" id="IPR027417">
    <property type="entry name" value="P-loop_NTPase"/>
</dbReference>
<dbReference type="Proteomes" id="UP000265801">
    <property type="component" value="Unassembled WGS sequence"/>
</dbReference>
<protein>
    <recommendedName>
        <fullName evidence="3">Phosphoribulokinase/uridine kinase domain-containing protein</fullName>
    </recommendedName>
</protein>
<organism evidence="1 2">
    <name type="scientific">Bacillus salacetis</name>
    <dbReference type="NCBI Taxonomy" id="2315464"/>
    <lineage>
        <taxon>Bacteria</taxon>
        <taxon>Bacillati</taxon>
        <taxon>Bacillota</taxon>
        <taxon>Bacilli</taxon>
        <taxon>Bacillales</taxon>
        <taxon>Bacillaceae</taxon>
        <taxon>Bacillus</taxon>
    </lineage>
</organism>
<dbReference type="OrthoDB" id="6291705at2"/>
<accession>A0A3A1QWT0</accession>
<keyword evidence="2" id="KW-1185">Reference proteome</keyword>
<name>A0A3A1QWT0_9BACI</name>
<evidence type="ECO:0008006" key="3">
    <source>
        <dbReference type="Google" id="ProtNLM"/>
    </source>
</evidence>
<evidence type="ECO:0000313" key="2">
    <source>
        <dbReference type="Proteomes" id="UP000265801"/>
    </source>
</evidence>
<dbReference type="EMBL" id="QXIR01000019">
    <property type="protein sequence ID" value="RIW32071.1"/>
    <property type="molecule type" value="Genomic_DNA"/>
</dbReference>
<comment type="caution">
    <text evidence="1">The sequence shown here is derived from an EMBL/GenBank/DDBJ whole genome shotgun (WGS) entry which is preliminary data.</text>
</comment>
<dbReference type="Gene3D" id="3.40.50.300">
    <property type="entry name" value="P-loop containing nucleotide triphosphate hydrolases"/>
    <property type="match status" value="1"/>
</dbReference>
<dbReference type="RefSeq" id="WP_119547839.1">
    <property type="nucleotide sequence ID" value="NZ_QXIR01000019.1"/>
</dbReference>
<sequence length="187" mass="21062">MEQHGLPLVIVVAAVSGGGKTTITNHLQETLPECKALFFDDYDFDGPDDMMQWIENGCKPEEWNLSPLVVEMKKLLSEPLDYIIVDFPFAYLHRETRNLIDFAVFIDTPLDLAMARRMMRDHGSSSSADIRMDMESYIKRGRQGYLAMLDTVKLNSDFIVDGTQSIPGIASAIIEKIKSAKEGRISE</sequence>
<evidence type="ECO:0000313" key="1">
    <source>
        <dbReference type="EMBL" id="RIW32071.1"/>
    </source>
</evidence>
<dbReference type="SUPFAM" id="SSF52540">
    <property type="entry name" value="P-loop containing nucleoside triphosphate hydrolases"/>
    <property type="match status" value="1"/>
</dbReference>
<proteinExistence type="predicted"/>
<reference evidence="1 2" key="1">
    <citation type="submission" date="2018-09" db="EMBL/GenBank/DDBJ databases">
        <title>Bacillus saliacetes sp. nov., isolated from Thai shrimp paste (Ka-pi).</title>
        <authorList>
            <person name="Daroonpunt R."/>
            <person name="Tanasupawat S."/>
            <person name="Yiamsombut S."/>
        </authorList>
    </citation>
    <scope>NUCLEOTIDE SEQUENCE [LARGE SCALE GENOMIC DNA]</scope>
    <source>
        <strain evidence="1 2">SKP7-4</strain>
    </source>
</reference>
<gene>
    <name evidence="1" type="ORF">D3H55_14185</name>
</gene>